<dbReference type="InterPro" id="IPR036390">
    <property type="entry name" value="WH_DNA-bd_sf"/>
</dbReference>
<organism evidence="7 8">
    <name type="scientific">Tomitella cavernea</name>
    <dbReference type="NCBI Taxonomy" id="1387982"/>
    <lineage>
        <taxon>Bacteria</taxon>
        <taxon>Bacillati</taxon>
        <taxon>Actinomycetota</taxon>
        <taxon>Actinomycetes</taxon>
        <taxon>Mycobacteriales</taxon>
        <taxon>Tomitella</taxon>
    </lineage>
</organism>
<evidence type="ECO:0000256" key="4">
    <source>
        <dbReference type="ARBA" id="ARBA00023159"/>
    </source>
</evidence>
<dbReference type="Proteomes" id="UP001500839">
    <property type="component" value="Unassembled WGS sequence"/>
</dbReference>
<dbReference type="PANTHER" id="PTHR30346:SF28">
    <property type="entry name" value="HTH-TYPE TRANSCRIPTIONAL REGULATOR CYNR"/>
    <property type="match status" value="1"/>
</dbReference>
<evidence type="ECO:0000256" key="1">
    <source>
        <dbReference type="ARBA" id="ARBA00009437"/>
    </source>
</evidence>
<evidence type="ECO:0000259" key="6">
    <source>
        <dbReference type="PROSITE" id="PS50931"/>
    </source>
</evidence>
<dbReference type="Pfam" id="PF00126">
    <property type="entry name" value="HTH_1"/>
    <property type="match status" value="1"/>
</dbReference>
<keyword evidence="5" id="KW-0804">Transcription</keyword>
<evidence type="ECO:0000313" key="7">
    <source>
        <dbReference type="EMBL" id="GAA4824001.1"/>
    </source>
</evidence>
<dbReference type="PROSITE" id="PS50931">
    <property type="entry name" value="HTH_LYSR"/>
    <property type="match status" value="1"/>
</dbReference>
<dbReference type="InterPro" id="IPR036388">
    <property type="entry name" value="WH-like_DNA-bd_sf"/>
</dbReference>
<keyword evidence="3" id="KW-0238">DNA-binding</keyword>
<evidence type="ECO:0000256" key="2">
    <source>
        <dbReference type="ARBA" id="ARBA00023015"/>
    </source>
</evidence>
<protein>
    <submittedName>
        <fullName evidence="7">LysR family transcriptional regulator</fullName>
    </submittedName>
</protein>
<name>A0ABP9D2D3_9ACTN</name>
<dbReference type="InterPro" id="IPR005119">
    <property type="entry name" value="LysR_subst-bd"/>
</dbReference>
<dbReference type="EMBL" id="BAABKQ010000001">
    <property type="protein sequence ID" value="GAA4824001.1"/>
    <property type="molecule type" value="Genomic_DNA"/>
</dbReference>
<gene>
    <name evidence="7" type="ORF">GCM10023353_36120</name>
</gene>
<dbReference type="SUPFAM" id="SSF46785">
    <property type="entry name" value="Winged helix' DNA-binding domain"/>
    <property type="match status" value="1"/>
</dbReference>
<dbReference type="PRINTS" id="PR00039">
    <property type="entry name" value="HTHLYSR"/>
</dbReference>
<accession>A0ABP9D2D3</accession>
<dbReference type="PANTHER" id="PTHR30346">
    <property type="entry name" value="TRANSCRIPTIONAL DUAL REGULATOR HCAR-RELATED"/>
    <property type="match status" value="1"/>
</dbReference>
<dbReference type="RefSeq" id="WP_200174662.1">
    <property type="nucleotide sequence ID" value="NZ_BAABKQ010000001.1"/>
</dbReference>
<keyword evidence="4" id="KW-0010">Activator</keyword>
<proteinExistence type="inferred from homology"/>
<comment type="caution">
    <text evidence="7">The sequence shown here is derived from an EMBL/GenBank/DDBJ whole genome shotgun (WGS) entry which is preliminary data.</text>
</comment>
<dbReference type="CDD" id="cd08414">
    <property type="entry name" value="PBP2_LTTR_aromatics_like"/>
    <property type="match status" value="1"/>
</dbReference>
<dbReference type="Pfam" id="PF03466">
    <property type="entry name" value="LysR_substrate"/>
    <property type="match status" value="1"/>
</dbReference>
<sequence length="308" mass="32885">MDLRRARYFVAVAARGSFTRAAADVHVAQSALSQQVRTLERELGVTLFDRSGPSIRLTDAGEVALHEARHLIAVADRAVDRIRTAARGGAGELSIAHTRSWSGGAVAGAVEEFRTRHPGIGLSESRGFTARNVELVADGRIDVAVVRPPVDRPDLTVQTVDSEPLLLAVPVDHRFAGAGEVTPRQLVDEPVVFWPRENGPGMHDEIERLLWPDGAPNVVRNEADDEQVLRAVAAGVGVAPMPAGRARAFRVAGVQLCTIEGRGMRLPVGFASRPDNPNPALRLFTDVIDAAGPRLRSTGQVGPGPMVG</sequence>
<dbReference type="Gene3D" id="1.10.10.10">
    <property type="entry name" value="Winged helix-like DNA-binding domain superfamily/Winged helix DNA-binding domain"/>
    <property type="match status" value="1"/>
</dbReference>
<dbReference type="Gene3D" id="3.40.190.10">
    <property type="entry name" value="Periplasmic binding protein-like II"/>
    <property type="match status" value="2"/>
</dbReference>
<reference evidence="8" key="1">
    <citation type="journal article" date="2019" name="Int. J. Syst. Evol. Microbiol.">
        <title>The Global Catalogue of Microorganisms (GCM) 10K type strain sequencing project: providing services to taxonomists for standard genome sequencing and annotation.</title>
        <authorList>
            <consortium name="The Broad Institute Genomics Platform"/>
            <consortium name="The Broad Institute Genome Sequencing Center for Infectious Disease"/>
            <person name="Wu L."/>
            <person name="Ma J."/>
        </authorList>
    </citation>
    <scope>NUCLEOTIDE SEQUENCE [LARGE SCALE GENOMIC DNA]</scope>
    <source>
        <strain evidence="8">JCM 18542</strain>
    </source>
</reference>
<evidence type="ECO:0000256" key="5">
    <source>
        <dbReference type="ARBA" id="ARBA00023163"/>
    </source>
</evidence>
<keyword evidence="2" id="KW-0805">Transcription regulation</keyword>
<evidence type="ECO:0000313" key="8">
    <source>
        <dbReference type="Proteomes" id="UP001500839"/>
    </source>
</evidence>
<keyword evidence="8" id="KW-1185">Reference proteome</keyword>
<comment type="similarity">
    <text evidence="1">Belongs to the LysR transcriptional regulatory family.</text>
</comment>
<feature type="domain" description="HTH lysR-type" evidence="6">
    <location>
        <begin position="1"/>
        <end position="58"/>
    </location>
</feature>
<dbReference type="SUPFAM" id="SSF53850">
    <property type="entry name" value="Periplasmic binding protein-like II"/>
    <property type="match status" value="1"/>
</dbReference>
<evidence type="ECO:0000256" key="3">
    <source>
        <dbReference type="ARBA" id="ARBA00023125"/>
    </source>
</evidence>
<dbReference type="InterPro" id="IPR000847">
    <property type="entry name" value="LysR_HTH_N"/>
</dbReference>